<dbReference type="AlphaFoldDB" id="A0A1Q2CI96"/>
<proteinExistence type="predicted"/>
<dbReference type="Proteomes" id="UP000188324">
    <property type="component" value="Chromosome"/>
</dbReference>
<name>A0A1Q2CI96_9ACTN</name>
<evidence type="ECO:0000313" key="2">
    <source>
        <dbReference type="Proteomes" id="UP000188324"/>
    </source>
</evidence>
<sequence>MQFVQARPALVRQLRSRESCRRSVRSLGCLPQRFAHVGVDQWEGIGDPSRAVASWAFERGNESSMMAASVDGARKVDSFGA</sequence>
<accession>A0A1Q2CI96</accession>
<protein>
    <submittedName>
        <fullName evidence="1">Uncharacterized protein</fullName>
    </submittedName>
</protein>
<evidence type="ECO:0000313" key="1">
    <source>
        <dbReference type="EMBL" id="AQP45775.1"/>
    </source>
</evidence>
<gene>
    <name evidence="1" type="ORF">RPIT_13990</name>
</gene>
<keyword evidence="2" id="KW-1185">Reference proteome</keyword>
<dbReference type="STRING" id="1610493.RPIT_13990"/>
<dbReference type="EMBL" id="CP019605">
    <property type="protein sequence ID" value="AQP45775.1"/>
    <property type="molecule type" value="Genomic_DNA"/>
</dbReference>
<reference evidence="1 2" key="1">
    <citation type="journal article" date="2016" name="Int. J. Syst. Evol. Microbiol.">
        <title>Tessaracoccus flavus sp. nov., isolated from the drainage system of a lindane-producing factory.</title>
        <authorList>
            <person name="Kumari R."/>
            <person name="Singh P."/>
            <person name="Schumann P."/>
            <person name="Lal R."/>
        </authorList>
    </citation>
    <scope>NUCLEOTIDE SEQUENCE [LARGE SCALE GENOMIC DNA]</scope>
    <source>
        <strain evidence="1 2">RP1T</strain>
    </source>
</reference>
<dbReference type="KEGG" id="tfl:RPIT_13990"/>
<organism evidence="1 2">
    <name type="scientific">Tessaracoccus flavus</name>
    <dbReference type="NCBI Taxonomy" id="1610493"/>
    <lineage>
        <taxon>Bacteria</taxon>
        <taxon>Bacillati</taxon>
        <taxon>Actinomycetota</taxon>
        <taxon>Actinomycetes</taxon>
        <taxon>Propionibacteriales</taxon>
        <taxon>Propionibacteriaceae</taxon>
        <taxon>Tessaracoccus</taxon>
    </lineage>
</organism>